<dbReference type="Pfam" id="PF01494">
    <property type="entry name" value="FAD_binding_3"/>
    <property type="match status" value="1"/>
</dbReference>
<dbReference type="SUPFAM" id="SSF51905">
    <property type="entry name" value="FAD/NAD(P)-binding domain"/>
    <property type="match status" value="1"/>
</dbReference>
<protein>
    <submittedName>
        <fullName evidence="2">Monooxygenase FAD-binding protein</fullName>
    </submittedName>
</protein>
<organism evidence="2 3">
    <name type="scientific">Hyphomicrobium denitrificans (strain ATCC 51888 / DSM 1869 / NCIMB 11706 / TK 0415)</name>
    <dbReference type="NCBI Taxonomy" id="582899"/>
    <lineage>
        <taxon>Bacteria</taxon>
        <taxon>Pseudomonadati</taxon>
        <taxon>Pseudomonadota</taxon>
        <taxon>Alphaproteobacteria</taxon>
        <taxon>Hyphomicrobiales</taxon>
        <taxon>Hyphomicrobiaceae</taxon>
        <taxon>Hyphomicrobium</taxon>
    </lineage>
</organism>
<accession>D8JXV7</accession>
<dbReference type="InterPro" id="IPR002938">
    <property type="entry name" value="FAD-bd"/>
</dbReference>
<dbReference type="Gene3D" id="3.50.50.60">
    <property type="entry name" value="FAD/NAD(P)-binding domain"/>
    <property type="match status" value="1"/>
</dbReference>
<dbReference type="PRINTS" id="PR00420">
    <property type="entry name" value="RNGMNOXGNASE"/>
</dbReference>
<dbReference type="GO" id="GO:0004497">
    <property type="term" value="F:monooxygenase activity"/>
    <property type="evidence" value="ECO:0007669"/>
    <property type="project" value="UniProtKB-KW"/>
</dbReference>
<evidence type="ECO:0000259" key="1">
    <source>
        <dbReference type="Pfam" id="PF01494"/>
    </source>
</evidence>
<proteinExistence type="predicted"/>
<dbReference type="GO" id="GO:0071949">
    <property type="term" value="F:FAD binding"/>
    <property type="evidence" value="ECO:0007669"/>
    <property type="project" value="InterPro"/>
</dbReference>
<dbReference type="Proteomes" id="UP000002033">
    <property type="component" value="Chromosome"/>
</dbReference>
<dbReference type="EMBL" id="CP002083">
    <property type="protein sequence ID" value="ADJ23316.1"/>
    <property type="molecule type" value="Genomic_DNA"/>
</dbReference>
<feature type="domain" description="FAD-binding" evidence="1">
    <location>
        <begin position="8"/>
        <end position="306"/>
    </location>
</feature>
<keyword evidence="2" id="KW-0560">Oxidoreductase</keyword>
<dbReference type="PANTHER" id="PTHR43876:SF7">
    <property type="entry name" value="UBIQUINONE BIOSYNTHESIS MONOOXYGENASE COQ6, MITOCHONDRIAL"/>
    <property type="match status" value="1"/>
</dbReference>
<dbReference type="InterPro" id="IPR051205">
    <property type="entry name" value="UbiH/COQ6_monooxygenase"/>
</dbReference>
<gene>
    <name evidence="2" type="ordered locus">Hden_1504</name>
</gene>
<dbReference type="InterPro" id="IPR036188">
    <property type="entry name" value="FAD/NAD-bd_sf"/>
</dbReference>
<dbReference type="HOGENOM" id="CLU_723224_0_0_5"/>
<reference evidence="3" key="1">
    <citation type="journal article" date="2011" name="J. Bacteriol.">
        <title>Genome sequences of eight morphologically diverse alphaproteobacteria.</title>
        <authorList>
            <consortium name="US DOE Joint Genome Institute"/>
            <person name="Brown P.J."/>
            <person name="Kysela D.T."/>
            <person name="Buechlein A."/>
            <person name="Hemmerich C."/>
            <person name="Brun Y.V."/>
        </authorList>
    </citation>
    <scope>NUCLEOTIDE SEQUENCE [LARGE SCALE GENOMIC DNA]</scope>
    <source>
        <strain evidence="3">ATCC 51888 / DSM 1869 / NCIB 11706 / TK 0415</strain>
    </source>
</reference>
<dbReference type="STRING" id="582899.Hden_1504"/>
<evidence type="ECO:0000313" key="2">
    <source>
        <dbReference type="EMBL" id="ADJ23316.1"/>
    </source>
</evidence>
<name>D8JXV7_HYPDA</name>
<dbReference type="AlphaFoldDB" id="D8JXV7"/>
<dbReference type="KEGG" id="hdn:Hden_1504"/>
<keyword evidence="3" id="KW-1185">Reference proteome</keyword>
<dbReference type="PANTHER" id="PTHR43876">
    <property type="entry name" value="UBIQUINONE BIOSYNTHESIS MONOOXYGENASE COQ6, MITOCHONDRIAL"/>
    <property type="match status" value="1"/>
</dbReference>
<sequence length="397" mass="43212">MGYGSVVETDVAIVGAGLAGSLAAVILGRAGYSVALIDPFDQARPDFRCEKIEDRHADSLAKAGVLDEILPAARRYENVWVARLGRLAEIKPIVEYGLAYGDFVNCMRRLIPAQVVFVHNKVGSLTLSPERQTLTLVGGEQISTRLVIGATGLGAGFLDRIDMHRREISKCHSLSIGFDAESDELPFDSLTYFGEDPSHRVAYITLFPLATGLRANIFSYHDLDHPWVKRLRINPMDAIAEALPRLERLAGRLRVRGAIKIRPVDLIATENAVQPGIALVGDAFSTACPVSGTGASKALLDAERLCNVHVPEWLATPGMSSDKISTFYRDPQKTACDTQSLKSSLFSKRSVLGQSALWSAYRWGCYAGSVGRNLIEHKRFPRVPANGAMQGGMPANH</sequence>
<evidence type="ECO:0000313" key="3">
    <source>
        <dbReference type="Proteomes" id="UP000002033"/>
    </source>
</evidence>
<dbReference type="eggNOG" id="COG0654">
    <property type="taxonomic scope" value="Bacteria"/>
</dbReference>
<keyword evidence="2" id="KW-0503">Monooxygenase</keyword>